<reference evidence="5 6" key="1">
    <citation type="submission" date="2017-06" db="EMBL/GenBank/DDBJ databases">
        <authorList>
            <person name="Kim H.J."/>
            <person name="Triplett B.A."/>
        </authorList>
    </citation>
    <scope>NUCLEOTIDE SEQUENCE [LARGE SCALE GENOMIC DNA]</scope>
    <source>
        <strain evidence="5 6">B29T1</strain>
    </source>
</reference>
<accession>A0A212RIS6</accession>
<name>A0A212RIS6_9PROT</name>
<evidence type="ECO:0000256" key="1">
    <source>
        <dbReference type="ARBA" id="ARBA00005854"/>
    </source>
</evidence>
<sequence>MKGLFLDASDGLADIYRSVGRDGDPEVVLREISDVPAGEITKICRGYDYIIDDHTFLPTSALVAAETIKNVVFLGTGARSYMHVDELEAAGIKVHTIKGYGDTAVAEHAFALMWAGARGIAAMDRGMRKGGWLSVEGPQLTGKTVGLLGVGGVGTEMARLCAGVGMKVIAWNRTKRDVPNVTFVELETLVAESDVLSVHLLLTDETRHFVDAAMLAKLKPGCLLVNTARGAVIDEAAMVEALKSGHLFHAALDVYETEPLPAGHPLASLENATLSPHAAFRTPEATQALVRGAIDIAKSLG</sequence>
<protein>
    <submittedName>
        <fullName evidence="5">D-3-phosphoglycerate dehydrogenase</fullName>
    </submittedName>
</protein>
<gene>
    <name evidence="5" type="ORF">SAMN07250955_10949</name>
</gene>
<dbReference type="FunFam" id="3.40.50.720:FF:000203">
    <property type="entry name" value="D-3-phosphoglycerate dehydrogenase (SerA)"/>
    <property type="match status" value="1"/>
</dbReference>
<keyword evidence="3" id="KW-0520">NAD</keyword>
<dbReference type="PANTHER" id="PTHR43761:SF1">
    <property type="entry name" value="D-ISOMER SPECIFIC 2-HYDROXYACID DEHYDROGENASE CATALYTIC DOMAIN-CONTAINING PROTEIN-RELATED"/>
    <property type="match status" value="1"/>
</dbReference>
<evidence type="ECO:0000259" key="4">
    <source>
        <dbReference type="Pfam" id="PF02826"/>
    </source>
</evidence>
<dbReference type="InterPro" id="IPR050418">
    <property type="entry name" value="D-iso_2-hydroxyacid_DH_PdxB"/>
</dbReference>
<comment type="similarity">
    <text evidence="1">Belongs to the D-isomer specific 2-hydroxyacid dehydrogenase family.</text>
</comment>
<dbReference type="Pfam" id="PF02826">
    <property type="entry name" value="2-Hacid_dh_C"/>
    <property type="match status" value="1"/>
</dbReference>
<keyword evidence="2" id="KW-0560">Oxidoreductase</keyword>
<evidence type="ECO:0000313" key="5">
    <source>
        <dbReference type="EMBL" id="SNB72196.1"/>
    </source>
</evidence>
<dbReference type="OrthoDB" id="9793626at2"/>
<dbReference type="PROSITE" id="PS00671">
    <property type="entry name" value="D_2_HYDROXYACID_DH_3"/>
    <property type="match status" value="1"/>
</dbReference>
<dbReference type="Proteomes" id="UP000197065">
    <property type="component" value="Unassembled WGS sequence"/>
</dbReference>
<evidence type="ECO:0000256" key="3">
    <source>
        <dbReference type="ARBA" id="ARBA00023027"/>
    </source>
</evidence>
<dbReference type="SUPFAM" id="SSF51735">
    <property type="entry name" value="NAD(P)-binding Rossmann-fold domains"/>
    <property type="match status" value="1"/>
</dbReference>
<dbReference type="AlphaFoldDB" id="A0A212RIS6"/>
<dbReference type="Gene3D" id="3.40.50.720">
    <property type="entry name" value="NAD(P)-binding Rossmann-like Domain"/>
    <property type="match status" value="2"/>
</dbReference>
<evidence type="ECO:0000313" key="6">
    <source>
        <dbReference type="Proteomes" id="UP000197065"/>
    </source>
</evidence>
<dbReference type="EMBL" id="FYEH01000009">
    <property type="protein sequence ID" value="SNB72196.1"/>
    <property type="molecule type" value="Genomic_DNA"/>
</dbReference>
<dbReference type="PANTHER" id="PTHR43761">
    <property type="entry name" value="D-ISOMER SPECIFIC 2-HYDROXYACID DEHYDROGENASE FAMILY PROTEIN (AFU_ORTHOLOGUE AFUA_1G13630)"/>
    <property type="match status" value="1"/>
</dbReference>
<dbReference type="RefSeq" id="WP_088561991.1">
    <property type="nucleotide sequence ID" value="NZ_FYEH01000009.1"/>
</dbReference>
<dbReference type="InterPro" id="IPR006140">
    <property type="entry name" value="D-isomer_DH_NAD-bd"/>
</dbReference>
<dbReference type="SUPFAM" id="SSF52283">
    <property type="entry name" value="Formate/glycerate dehydrogenase catalytic domain-like"/>
    <property type="match status" value="1"/>
</dbReference>
<keyword evidence="6" id="KW-1185">Reference proteome</keyword>
<proteinExistence type="inferred from homology"/>
<dbReference type="InterPro" id="IPR029753">
    <property type="entry name" value="D-isomer_DH_CS"/>
</dbReference>
<dbReference type="GO" id="GO:0016616">
    <property type="term" value="F:oxidoreductase activity, acting on the CH-OH group of donors, NAD or NADP as acceptor"/>
    <property type="evidence" value="ECO:0007669"/>
    <property type="project" value="UniProtKB-ARBA"/>
</dbReference>
<organism evidence="5 6">
    <name type="scientific">Arboricoccus pini</name>
    <dbReference type="NCBI Taxonomy" id="1963835"/>
    <lineage>
        <taxon>Bacteria</taxon>
        <taxon>Pseudomonadati</taxon>
        <taxon>Pseudomonadota</taxon>
        <taxon>Alphaproteobacteria</taxon>
        <taxon>Geminicoccales</taxon>
        <taxon>Geminicoccaceae</taxon>
        <taxon>Arboricoccus</taxon>
    </lineage>
</organism>
<dbReference type="GO" id="GO:0051287">
    <property type="term" value="F:NAD binding"/>
    <property type="evidence" value="ECO:0007669"/>
    <property type="project" value="InterPro"/>
</dbReference>
<evidence type="ECO:0000256" key="2">
    <source>
        <dbReference type="ARBA" id="ARBA00023002"/>
    </source>
</evidence>
<dbReference type="InterPro" id="IPR036291">
    <property type="entry name" value="NAD(P)-bd_dom_sf"/>
</dbReference>
<feature type="domain" description="D-isomer specific 2-hydroxyacid dehydrogenase NAD-binding" evidence="4">
    <location>
        <begin position="110"/>
        <end position="279"/>
    </location>
</feature>